<keyword evidence="4" id="KW-0479">Metal-binding</keyword>
<proteinExistence type="inferred from homology"/>
<dbReference type="Proteomes" id="UP000245379">
    <property type="component" value="Unassembled WGS sequence"/>
</dbReference>
<feature type="region of interest" description="Disordered" evidence="9">
    <location>
        <begin position="190"/>
        <end position="229"/>
    </location>
</feature>
<gene>
    <name evidence="11" type="ORF">DHW03_10980</name>
</gene>
<dbReference type="GO" id="GO:0051537">
    <property type="term" value="F:2 iron, 2 sulfur cluster binding"/>
    <property type="evidence" value="ECO:0007669"/>
    <property type="project" value="UniProtKB-KW"/>
</dbReference>
<dbReference type="GO" id="GO:0022900">
    <property type="term" value="P:electron transport chain"/>
    <property type="evidence" value="ECO:0007669"/>
    <property type="project" value="InterPro"/>
</dbReference>
<evidence type="ECO:0000256" key="8">
    <source>
        <dbReference type="ARBA" id="ARBA00034078"/>
    </source>
</evidence>
<organism evidence="11 12">
    <name type="scientific">Pedobacter yonginense</name>
    <dbReference type="NCBI Taxonomy" id="651869"/>
    <lineage>
        <taxon>Bacteria</taxon>
        <taxon>Pseudomonadati</taxon>
        <taxon>Bacteroidota</taxon>
        <taxon>Sphingobacteriia</taxon>
        <taxon>Sphingobacteriales</taxon>
        <taxon>Sphingobacteriaceae</taxon>
        <taxon>Pedobacter</taxon>
    </lineage>
</organism>
<feature type="compositionally biased region" description="Pro residues" evidence="9">
    <location>
        <begin position="190"/>
        <end position="203"/>
    </location>
</feature>
<evidence type="ECO:0000256" key="9">
    <source>
        <dbReference type="SAM" id="MobiDB-lite"/>
    </source>
</evidence>
<evidence type="ECO:0000256" key="2">
    <source>
        <dbReference type="ARBA" id="ARBA00022448"/>
    </source>
</evidence>
<comment type="caution">
    <text evidence="11">The sequence shown here is derived from an EMBL/GenBank/DDBJ whole genome shotgun (WGS) entry which is preliminary data.</text>
</comment>
<evidence type="ECO:0000256" key="6">
    <source>
        <dbReference type="ARBA" id="ARBA00023004"/>
    </source>
</evidence>
<dbReference type="NCBIfam" id="TIGR02008">
    <property type="entry name" value="fdx_plant"/>
    <property type="match status" value="1"/>
</dbReference>
<dbReference type="GO" id="GO:0009055">
    <property type="term" value="F:electron transfer activity"/>
    <property type="evidence" value="ECO:0007669"/>
    <property type="project" value="InterPro"/>
</dbReference>
<dbReference type="PANTHER" id="PTHR43112:SF3">
    <property type="entry name" value="FERREDOXIN-2, CHLOROPLASTIC"/>
    <property type="match status" value="1"/>
</dbReference>
<comment type="similarity">
    <text evidence="1">Belongs to the 2Fe2S plant-type ferredoxin family.</text>
</comment>
<evidence type="ECO:0000259" key="10">
    <source>
        <dbReference type="Pfam" id="PF00111"/>
    </source>
</evidence>
<dbReference type="InterPro" id="IPR010241">
    <property type="entry name" value="Fd_pln"/>
</dbReference>
<sequence length="369" mass="40524">MILQNFIEDQKFDIAKAVGTYAKAVYGIKNGVAEYSQIKAVEFPITSRIYQSDYEDRSSLKSKLKASTSAGKKYKVQLAFPNNSGEVSFDCPEDVYILDAALAEGIDLPYSGRVGVDGASACRLITGSVDQSEQSFLSDCLINNGFILLEVAYAKSDVRILVNQQEELSTNCLDGVNIYPNQLVTDWTPPLIPPFTPAGPSSPPTGGGGPVNPIPSPPTNPPATPSECELAATEQAGEPITDNISPVTEIFRISTTSTTRTNHYRWPFHKDKFGMWFLRSTEVGKHKKVDGEWVWDSIEHIPKSEEVRGTILPGGTIEIVLNAYPAKGKKVAGVYLDYYLNMHIICKGLQLMPLQTTDFTNIAFWTVDN</sequence>
<comment type="cofactor">
    <cofactor evidence="8">
        <name>[2Fe-2S] cluster</name>
        <dbReference type="ChEBI" id="CHEBI:190135"/>
    </cofactor>
</comment>
<keyword evidence="12" id="KW-1185">Reference proteome</keyword>
<dbReference type="SUPFAM" id="SSF54292">
    <property type="entry name" value="2Fe-2S ferredoxin-like"/>
    <property type="match status" value="1"/>
</dbReference>
<protein>
    <recommendedName>
        <fullName evidence="10">2Fe-2S ferredoxin-type domain-containing protein</fullName>
    </recommendedName>
</protein>
<dbReference type="GO" id="GO:0046872">
    <property type="term" value="F:metal ion binding"/>
    <property type="evidence" value="ECO:0007669"/>
    <property type="project" value="UniProtKB-KW"/>
</dbReference>
<dbReference type="InterPro" id="IPR012675">
    <property type="entry name" value="Beta-grasp_dom_sf"/>
</dbReference>
<dbReference type="Gene3D" id="3.10.20.30">
    <property type="match status" value="1"/>
</dbReference>
<dbReference type="PANTHER" id="PTHR43112">
    <property type="entry name" value="FERREDOXIN"/>
    <property type="match status" value="1"/>
</dbReference>
<dbReference type="OrthoDB" id="755453at2"/>
<keyword evidence="5" id="KW-0249">Electron transport</keyword>
<dbReference type="InterPro" id="IPR001041">
    <property type="entry name" value="2Fe-2S_ferredoxin-type"/>
</dbReference>
<keyword evidence="7" id="KW-0411">Iron-sulfur</keyword>
<feature type="compositionally biased region" description="Pro residues" evidence="9">
    <location>
        <begin position="212"/>
        <end position="224"/>
    </location>
</feature>
<evidence type="ECO:0000313" key="11">
    <source>
        <dbReference type="EMBL" id="PWS28272.1"/>
    </source>
</evidence>
<accession>A0A317ENZ5</accession>
<feature type="domain" description="2Fe-2S ferredoxin-type" evidence="10">
    <location>
        <begin position="85"/>
        <end position="146"/>
    </location>
</feature>
<dbReference type="Pfam" id="PF00111">
    <property type="entry name" value="Fer2"/>
    <property type="match status" value="1"/>
</dbReference>
<evidence type="ECO:0000256" key="5">
    <source>
        <dbReference type="ARBA" id="ARBA00022982"/>
    </source>
</evidence>
<evidence type="ECO:0000256" key="4">
    <source>
        <dbReference type="ARBA" id="ARBA00022723"/>
    </source>
</evidence>
<dbReference type="CDD" id="cd00207">
    <property type="entry name" value="fer2"/>
    <property type="match status" value="1"/>
</dbReference>
<keyword evidence="2" id="KW-0813">Transport</keyword>
<evidence type="ECO:0000256" key="1">
    <source>
        <dbReference type="ARBA" id="ARBA00007874"/>
    </source>
</evidence>
<dbReference type="EMBL" id="QGNZ01000002">
    <property type="protein sequence ID" value="PWS28272.1"/>
    <property type="molecule type" value="Genomic_DNA"/>
</dbReference>
<name>A0A317ENZ5_9SPHI</name>
<keyword evidence="6" id="KW-0408">Iron</keyword>
<dbReference type="AlphaFoldDB" id="A0A317ENZ5"/>
<evidence type="ECO:0000313" key="12">
    <source>
        <dbReference type="Proteomes" id="UP000245379"/>
    </source>
</evidence>
<keyword evidence="3" id="KW-0001">2Fe-2S</keyword>
<evidence type="ECO:0000256" key="7">
    <source>
        <dbReference type="ARBA" id="ARBA00023014"/>
    </source>
</evidence>
<dbReference type="InterPro" id="IPR036010">
    <property type="entry name" value="2Fe-2S_ferredoxin-like_sf"/>
</dbReference>
<evidence type="ECO:0000256" key="3">
    <source>
        <dbReference type="ARBA" id="ARBA00022714"/>
    </source>
</evidence>
<reference evidence="11 12" key="1">
    <citation type="submission" date="2018-05" db="EMBL/GenBank/DDBJ databases">
        <title>Pedobacter paludis sp. nov., isolated from wetland soil.</title>
        <authorList>
            <person name="Zhang Y."/>
            <person name="Wang G."/>
        </authorList>
    </citation>
    <scope>NUCLEOTIDE SEQUENCE [LARGE SCALE GENOMIC DNA]</scope>
    <source>
        <strain evidence="11 12">KCTC22721</strain>
    </source>
</reference>